<comment type="caution">
    <text evidence="2">The sequence shown here is derived from an EMBL/GenBank/DDBJ whole genome shotgun (WGS) entry which is preliminary data.</text>
</comment>
<keyword evidence="3" id="KW-1185">Reference proteome</keyword>
<evidence type="ECO:0000313" key="2">
    <source>
        <dbReference type="EMBL" id="RAI36321.1"/>
    </source>
</evidence>
<dbReference type="AlphaFoldDB" id="A0A327KDS5"/>
<dbReference type="PANTHER" id="PTHR42928:SF5">
    <property type="entry name" value="BLR1237 PROTEIN"/>
    <property type="match status" value="1"/>
</dbReference>
<evidence type="ECO:0008006" key="4">
    <source>
        <dbReference type="Google" id="ProtNLM"/>
    </source>
</evidence>
<dbReference type="Pfam" id="PF03401">
    <property type="entry name" value="TctC"/>
    <property type="match status" value="1"/>
</dbReference>
<comment type="similarity">
    <text evidence="1">Belongs to the UPF0065 (bug) family.</text>
</comment>
<proteinExistence type="inferred from homology"/>
<accession>A0A327KDS5</accession>
<dbReference type="InterPro" id="IPR005064">
    <property type="entry name" value="BUG"/>
</dbReference>
<organism evidence="2 3">
    <name type="scientific">Rhodoplanes elegans</name>
    <dbReference type="NCBI Taxonomy" id="29408"/>
    <lineage>
        <taxon>Bacteria</taxon>
        <taxon>Pseudomonadati</taxon>
        <taxon>Pseudomonadota</taxon>
        <taxon>Alphaproteobacteria</taxon>
        <taxon>Hyphomicrobiales</taxon>
        <taxon>Nitrobacteraceae</taxon>
        <taxon>Rhodoplanes</taxon>
    </lineage>
</organism>
<dbReference type="Proteomes" id="UP000248863">
    <property type="component" value="Unassembled WGS sequence"/>
</dbReference>
<dbReference type="EMBL" id="NPEU01000223">
    <property type="protein sequence ID" value="RAI36321.1"/>
    <property type="molecule type" value="Genomic_DNA"/>
</dbReference>
<dbReference type="Gene3D" id="3.40.190.150">
    <property type="entry name" value="Bordetella uptake gene, domain 1"/>
    <property type="match status" value="1"/>
</dbReference>
<reference evidence="2 3" key="1">
    <citation type="submission" date="2017-07" db="EMBL/GenBank/DDBJ databases">
        <title>Draft Genome Sequences of Select Purple Nonsulfur Bacteria.</title>
        <authorList>
            <person name="Lasarre B."/>
            <person name="Mckinlay J.B."/>
        </authorList>
    </citation>
    <scope>NUCLEOTIDE SEQUENCE [LARGE SCALE GENOMIC DNA]</scope>
    <source>
        <strain evidence="2 3">DSM 11907</strain>
    </source>
</reference>
<evidence type="ECO:0000256" key="1">
    <source>
        <dbReference type="ARBA" id="ARBA00006987"/>
    </source>
</evidence>
<dbReference type="OrthoDB" id="7375033at2"/>
<protein>
    <recommendedName>
        <fullName evidence="4">Tripartite tricarboxylate transporter substrate binding protein</fullName>
    </recommendedName>
</protein>
<dbReference type="InterPro" id="IPR042100">
    <property type="entry name" value="Bug_dom1"/>
</dbReference>
<sequence length="379" mass="39562">MRHRDCADRRRIGHTVEHESDAPGWTGPQWARYLYSVMVPPVGSGALVQTIRPLSSVQSAPKEPPMPISRTVRSVLWSAALLAAFAAPSRAEWPEKPVTIAVGFGAGGTNDIVARAVAELLAKLLGQPVVVENKPGAGGAVAATALARMPADGYNLVATTSTTVTLDPQLMKLGFTPADFTYVAAIGEFPEAFVALPKHGWKNLSDAMAAAKATGRMNYASNTALDRMISAAIAKKAGVSLVPVPTRSGAEVVTQVMGGHVDLGYSSGAYYPQAKSGDLAVMAVLGDKRVAGLPDVPTLKELGYGVSSVNLVLFIAPKGLPSAVAKKLDDAFAAAGKDPSIVALMENRSLNAVVETGATLDATIKRHIDDFAKLIEASK</sequence>
<evidence type="ECO:0000313" key="3">
    <source>
        <dbReference type="Proteomes" id="UP000248863"/>
    </source>
</evidence>
<dbReference type="SUPFAM" id="SSF53850">
    <property type="entry name" value="Periplasmic binding protein-like II"/>
    <property type="match status" value="1"/>
</dbReference>
<dbReference type="CDD" id="cd07012">
    <property type="entry name" value="PBP2_Bug_TTT"/>
    <property type="match status" value="1"/>
</dbReference>
<dbReference type="PANTHER" id="PTHR42928">
    <property type="entry name" value="TRICARBOXYLATE-BINDING PROTEIN"/>
    <property type="match status" value="1"/>
</dbReference>
<name>A0A327KDS5_9BRAD</name>
<gene>
    <name evidence="2" type="ORF">CH338_17800</name>
</gene>
<dbReference type="Gene3D" id="3.40.190.10">
    <property type="entry name" value="Periplasmic binding protein-like II"/>
    <property type="match status" value="1"/>
</dbReference>